<keyword evidence="1" id="KW-0812">Transmembrane</keyword>
<evidence type="ECO:0000256" key="1">
    <source>
        <dbReference type="SAM" id="Phobius"/>
    </source>
</evidence>
<sequence length="87" mass="9490">MNLYLLSSAGAFGGVDSQAVLLVAAIVVTMLALNLFFRLINSTLGIIIAIALILLVLNYVFDISPGQLWYRVSQLPTDIMRLFKGFA</sequence>
<keyword evidence="1" id="KW-1133">Transmembrane helix</keyword>
<feature type="transmembrane region" description="Helical" evidence="1">
    <location>
        <begin position="20"/>
        <end position="37"/>
    </location>
</feature>
<protein>
    <submittedName>
        <fullName evidence="2">Uncharacterized protein</fullName>
    </submittedName>
</protein>
<accession>A0A7C3PGP0</accession>
<dbReference type="EMBL" id="DSRU01000254">
    <property type="protein sequence ID" value="HFM99534.1"/>
    <property type="molecule type" value="Genomic_DNA"/>
</dbReference>
<keyword evidence="1" id="KW-0472">Membrane</keyword>
<name>A0A7C3PGP0_9CYAN</name>
<feature type="transmembrane region" description="Helical" evidence="1">
    <location>
        <begin position="44"/>
        <end position="61"/>
    </location>
</feature>
<dbReference type="AlphaFoldDB" id="A0A7C3PGP0"/>
<proteinExistence type="predicted"/>
<gene>
    <name evidence="2" type="ORF">ENR64_17575</name>
</gene>
<comment type="caution">
    <text evidence="2">The sequence shown here is derived from an EMBL/GenBank/DDBJ whole genome shotgun (WGS) entry which is preliminary data.</text>
</comment>
<evidence type="ECO:0000313" key="2">
    <source>
        <dbReference type="EMBL" id="HFM99534.1"/>
    </source>
</evidence>
<reference evidence="2" key="1">
    <citation type="journal article" date="2020" name="mSystems">
        <title>Genome- and Community-Level Interaction Insights into Carbon Utilization and Element Cycling Functions of Hydrothermarchaeota in Hydrothermal Sediment.</title>
        <authorList>
            <person name="Zhou Z."/>
            <person name="Liu Y."/>
            <person name="Xu W."/>
            <person name="Pan J."/>
            <person name="Luo Z.H."/>
            <person name="Li M."/>
        </authorList>
    </citation>
    <scope>NUCLEOTIDE SEQUENCE [LARGE SCALE GENOMIC DNA]</scope>
    <source>
        <strain evidence="2">SpSt-418</strain>
    </source>
</reference>
<organism evidence="2">
    <name type="scientific">Oscillatoriales cyanobacterium SpSt-418</name>
    <dbReference type="NCBI Taxonomy" id="2282169"/>
    <lineage>
        <taxon>Bacteria</taxon>
        <taxon>Bacillati</taxon>
        <taxon>Cyanobacteriota</taxon>
        <taxon>Cyanophyceae</taxon>
        <taxon>Oscillatoriophycideae</taxon>
        <taxon>Oscillatoriales</taxon>
    </lineage>
</organism>